<evidence type="ECO:0000313" key="3">
    <source>
        <dbReference type="Proteomes" id="UP000656042"/>
    </source>
</evidence>
<feature type="signal peptide" evidence="1">
    <location>
        <begin position="1"/>
        <end position="31"/>
    </location>
</feature>
<proteinExistence type="predicted"/>
<organism evidence="2 3">
    <name type="scientific">Mangrovihabitans endophyticus</name>
    <dbReference type="NCBI Taxonomy" id="1751298"/>
    <lineage>
        <taxon>Bacteria</taxon>
        <taxon>Bacillati</taxon>
        <taxon>Actinomycetota</taxon>
        <taxon>Actinomycetes</taxon>
        <taxon>Micromonosporales</taxon>
        <taxon>Micromonosporaceae</taxon>
        <taxon>Mangrovihabitans</taxon>
    </lineage>
</organism>
<dbReference type="Proteomes" id="UP000656042">
    <property type="component" value="Unassembled WGS sequence"/>
</dbReference>
<protein>
    <recommendedName>
        <fullName evidence="4">Extracellular repeat, HAF family</fullName>
    </recommendedName>
</protein>
<comment type="caution">
    <text evidence="2">The sequence shown here is derived from an EMBL/GenBank/DDBJ whole genome shotgun (WGS) entry which is preliminary data.</text>
</comment>
<sequence>MPSHALRAAALPAAVAALAAAAVLPAAPATAAAHTYQPTDLGTLGGPGATAVMMNETGTVVGNGTLASGNSRGFVWRRGQMTALGTLGGSWSRAVAVNEFGVIAGAAATADGNAHAVTWHRGVITDLGTLGGQASTAKGITDRGVVIGESDIADGHIHRFAWTNGQMTDLGLVPDYTETLGVNNRMQIMGTYLVTQWGYPCDCSAGVLQNGQVTTVGNFGVDEAWMKSYPYDINNRGVLVGWAATPGPTPYIAFDHPFRWRDGTLTDLGTLGGDNGTASAVNDRGLIAGWADTADGASHPALWRRGGAVDLTTAGLAAGDRITDIDLRGRLLANRDGRAYLYG</sequence>
<reference evidence="2" key="2">
    <citation type="submission" date="2020-09" db="EMBL/GenBank/DDBJ databases">
        <authorList>
            <person name="Sun Q."/>
            <person name="Zhou Y."/>
        </authorList>
    </citation>
    <scope>NUCLEOTIDE SEQUENCE</scope>
    <source>
        <strain evidence="2">CGMCC 4.7299</strain>
    </source>
</reference>
<evidence type="ECO:0000313" key="2">
    <source>
        <dbReference type="EMBL" id="GGL12063.1"/>
    </source>
</evidence>
<feature type="chain" id="PRO_5035218932" description="Extracellular repeat, HAF family" evidence="1">
    <location>
        <begin position="32"/>
        <end position="343"/>
    </location>
</feature>
<evidence type="ECO:0008006" key="4">
    <source>
        <dbReference type="Google" id="ProtNLM"/>
    </source>
</evidence>
<dbReference type="EMBL" id="BMMX01000038">
    <property type="protein sequence ID" value="GGL12063.1"/>
    <property type="molecule type" value="Genomic_DNA"/>
</dbReference>
<reference evidence="2" key="1">
    <citation type="journal article" date="2014" name="Int. J. Syst. Evol. Microbiol.">
        <title>Complete genome sequence of Corynebacterium casei LMG S-19264T (=DSM 44701T), isolated from a smear-ripened cheese.</title>
        <authorList>
            <consortium name="US DOE Joint Genome Institute (JGI-PGF)"/>
            <person name="Walter F."/>
            <person name="Albersmeier A."/>
            <person name="Kalinowski J."/>
            <person name="Ruckert C."/>
        </authorList>
    </citation>
    <scope>NUCLEOTIDE SEQUENCE</scope>
    <source>
        <strain evidence="2">CGMCC 4.7299</strain>
    </source>
</reference>
<accession>A0A8J3FRT8</accession>
<dbReference type="AlphaFoldDB" id="A0A8J3FRT8"/>
<evidence type="ECO:0000256" key="1">
    <source>
        <dbReference type="SAM" id="SignalP"/>
    </source>
</evidence>
<keyword evidence="3" id="KW-1185">Reference proteome</keyword>
<dbReference type="NCBIfam" id="TIGR02913">
    <property type="entry name" value="HAF_rpt"/>
    <property type="match status" value="4"/>
</dbReference>
<gene>
    <name evidence="2" type="ORF">GCM10012284_53480</name>
</gene>
<keyword evidence="1" id="KW-0732">Signal</keyword>
<dbReference type="InterPro" id="IPR014262">
    <property type="entry name" value="HAF_rpt"/>
</dbReference>
<dbReference type="RefSeq" id="WP_189082083.1">
    <property type="nucleotide sequence ID" value="NZ_BMMX01000038.1"/>
</dbReference>
<name>A0A8J3FRT8_9ACTN</name>